<dbReference type="GO" id="GO:0032259">
    <property type="term" value="P:methylation"/>
    <property type="evidence" value="ECO:0007669"/>
    <property type="project" value="UniProtKB-KW"/>
</dbReference>
<sequence length="208" mass="23932">MVSGRLVKFVDDIEHYFQNLVFYYFDELVDGFLLVANSYIYTLYFLNPKHLCLLMILFVDLRALFPESCFLCYNVYFSLVALELQNEVLMLNAASAQSKSFLASRNLGNKTTKGSHFSLLEQRDQLPFHMKAHDLIGSTDQFFSDEHCRKALLLTGKRQDCQLELLPVGHFVKLVNRWICSKAAYECLNGVGYAAIGLAEYYHRLVGR</sequence>
<protein>
    <submittedName>
        <fullName evidence="1">S-adenosyl-L-methionine-dependentmethyltransferases superfamily protein</fullName>
    </submittedName>
</protein>
<accession>A0A5A7NW84</accession>
<comment type="caution">
    <text evidence="1">The sequence shown here is derived from an EMBL/GenBank/DDBJ whole genome shotgun (WGS) entry which is preliminary data.</text>
</comment>
<proteinExistence type="predicted"/>
<evidence type="ECO:0000313" key="1">
    <source>
        <dbReference type="EMBL" id="GER24769.1"/>
    </source>
</evidence>
<gene>
    <name evidence="1" type="ORF">STAS_00312</name>
</gene>
<dbReference type="EMBL" id="BKCP01000001">
    <property type="protein sequence ID" value="GER24769.1"/>
    <property type="molecule type" value="Genomic_DNA"/>
</dbReference>
<dbReference type="GO" id="GO:0008168">
    <property type="term" value="F:methyltransferase activity"/>
    <property type="evidence" value="ECO:0007669"/>
    <property type="project" value="UniProtKB-KW"/>
</dbReference>
<organism evidence="1 2">
    <name type="scientific">Striga asiatica</name>
    <name type="common">Asiatic witchweed</name>
    <name type="synonym">Buchnera asiatica</name>
    <dbReference type="NCBI Taxonomy" id="4170"/>
    <lineage>
        <taxon>Eukaryota</taxon>
        <taxon>Viridiplantae</taxon>
        <taxon>Streptophyta</taxon>
        <taxon>Embryophyta</taxon>
        <taxon>Tracheophyta</taxon>
        <taxon>Spermatophyta</taxon>
        <taxon>Magnoliopsida</taxon>
        <taxon>eudicotyledons</taxon>
        <taxon>Gunneridae</taxon>
        <taxon>Pentapetalae</taxon>
        <taxon>asterids</taxon>
        <taxon>lamiids</taxon>
        <taxon>Lamiales</taxon>
        <taxon>Orobanchaceae</taxon>
        <taxon>Buchnereae</taxon>
        <taxon>Striga</taxon>
    </lineage>
</organism>
<reference evidence="2" key="1">
    <citation type="journal article" date="2019" name="Curr. Biol.">
        <title>Genome Sequence of Striga asiatica Provides Insight into the Evolution of Plant Parasitism.</title>
        <authorList>
            <person name="Yoshida S."/>
            <person name="Kim S."/>
            <person name="Wafula E.K."/>
            <person name="Tanskanen J."/>
            <person name="Kim Y.M."/>
            <person name="Honaas L."/>
            <person name="Yang Z."/>
            <person name="Spallek T."/>
            <person name="Conn C.E."/>
            <person name="Ichihashi Y."/>
            <person name="Cheong K."/>
            <person name="Cui S."/>
            <person name="Der J.P."/>
            <person name="Gundlach H."/>
            <person name="Jiao Y."/>
            <person name="Hori C."/>
            <person name="Ishida J.K."/>
            <person name="Kasahara H."/>
            <person name="Kiba T."/>
            <person name="Kim M.S."/>
            <person name="Koo N."/>
            <person name="Laohavisit A."/>
            <person name="Lee Y.H."/>
            <person name="Lumba S."/>
            <person name="McCourt P."/>
            <person name="Mortimer J.C."/>
            <person name="Mutuku J.M."/>
            <person name="Nomura T."/>
            <person name="Sasaki-Sekimoto Y."/>
            <person name="Seto Y."/>
            <person name="Wang Y."/>
            <person name="Wakatake T."/>
            <person name="Sakakibara H."/>
            <person name="Demura T."/>
            <person name="Yamaguchi S."/>
            <person name="Yoneyama K."/>
            <person name="Manabe R.I."/>
            <person name="Nelson D.C."/>
            <person name="Schulman A.H."/>
            <person name="Timko M.P."/>
            <person name="dePamphilis C.W."/>
            <person name="Choi D."/>
            <person name="Shirasu K."/>
        </authorList>
    </citation>
    <scope>NUCLEOTIDE SEQUENCE [LARGE SCALE GENOMIC DNA]</scope>
    <source>
        <strain evidence="2">cv. UVA1</strain>
    </source>
</reference>
<dbReference type="OrthoDB" id="10574596at2759"/>
<dbReference type="Proteomes" id="UP000325081">
    <property type="component" value="Unassembled WGS sequence"/>
</dbReference>
<keyword evidence="1" id="KW-0489">Methyltransferase</keyword>
<keyword evidence="1" id="KW-0808">Transferase</keyword>
<dbReference type="AlphaFoldDB" id="A0A5A7NW84"/>
<evidence type="ECO:0000313" key="2">
    <source>
        <dbReference type="Proteomes" id="UP000325081"/>
    </source>
</evidence>
<name>A0A5A7NW84_STRAF</name>
<keyword evidence="2" id="KW-1185">Reference proteome</keyword>